<dbReference type="GO" id="GO:0000398">
    <property type="term" value="P:mRNA splicing, via spliceosome"/>
    <property type="evidence" value="ECO:0007669"/>
    <property type="project" value="InterPro"/>
</dbReference>
<dbReference type="CDD" id="cd02954">
    <property type="entry name" value="DIM1"/>
    <property type="match status" value="1"/>
</dbReference>
<keyword evidence="7" id="KW-0539">Nucleus</keyword>
<proteinExistence type="inferred from homology"/>
<keyword evidence="4" id="KW-0507">mRNA processing</keyword>
<evidence type="ECO:0000256" key="5">
    <source>
        <dbReference type="ARBA" id="ARBA00022980"/>
    </source>
</evidence>
<dbReference type="InterPro" id="IPR009000">
    <property type="entry name" value="Transl_B-barrel_sf"/>
</dbReference>
<evidence type="ECO:0000256" key="6">
    <source>
        <dbReference type="ARBA" id="ARBA00023187"/>
    </source>
</evidence>
<evidence type="ECO:0000256" key="7">
    <source>
        <dbReference type="ARBA" id="ARBA00023242"/>
    </source>
</evidence>
<keyword evidence="8" id="KW-0687">Ribonucleoprotein</keyword>
<reference evidence="10" key="1">
    <citation type="submission" date="2018-05" db="EMBL/GenBank/DDBJ databases">
        <title>Draft genome sequence of Stemphylium lycopersici strain CIDEFI 213.</title>
        <authorList>
            <person name="Medina R."/>
            <person name="Franco M.E.E."/>
            <person name="Lucentini C.G."/>
            <person name="Saparrat M.C.N."/>
            <person name="Balatti P.A."/>
        </authorList>
    </citation>
    <scope>NUCLEOTIDE SEQUENCE [LARGE SCALE GENOMIC DNA]</scope>
    <source>
        <strain evidence="10">CIDEFI 213</strain>
    </source>
</reference>
<dbReference type="STRING" id="183478.A0A364N7K6"/>
<comment type="similarity">
    <text evidence="2">Belongs to the DIM1 family.</text>
</comment>
<evidence type="ECO:0000256" key="4">
    <source>
        <dbReference type="ARBA" id="ARBA00022664"/>
    </source>
</evidence>
<dbReference type="InterPro" id="IPR001780">
    <property type="entry name" value="Ribosomal_eL33"/>
</dbReference>
<keyword evidence="6" id="KW-0508">mRNA splicing</keyword>
<keyword evidence="5" id="KW-0689">Ribosomal protein</keyword>
<dbReference type="EMBL" id="QGDH01000037">
    <property type="protein sequence ID" value="RAR13289.1"/>
    <property type="molecule type" value="Genomic_DNA"/>
</dbReference>
<dbReference type="Pfam" id="PF01247">
    <property type="entry name" value="Ribosomal_L35Ae"/>
    <property type="match status" value="1"/>
</dbReference>
<accession>A0A364N7K6</accession>
<dbReference type="PANTHER" id="PTHR12052:SF5">
    <property type="entry name" value="THIOREDOXIN-LIKE PROTEIN 4A"/>
    <property type="match status" value="1"/>
</dbReference>
<comment type="caution">
    <text evidence="9">The sequence shown here is derived from an EMBL/GenBank/DDBJ whole genome shotgun (WGS) entry which is preliminary data.</text>
</comment>
<dbReference type="FunFam" id="3.40.30.10:FF:000004">
    <property type="entry name" value="Spliceosomal protein DIB1"/>
    <property type="match status" value="1"/>
</dbReference>
<protein>
    <submittedName>
        <fullName evidence="9">4A/4B type thioredoxin-like protein</fullName>
    </submittedName>
</protein>
<evidence type="ECO:0000256" key="8">
    <source>
        <dbReference type="ARBA" id="ARBA00023274"/>
    </source>
</evidence>
<dbReference type="GO" id="GO:0005840">
    <property type="term" value="C:ribosome"/>
    <property type="evidence" value="ECO:0007669"/>
    <property type="project" value="UniProtKB-KW"/>
</dbReference>
<evidence type="ECO:0000313" key="10">
    <source>
        <dbReference type="Proteomes" id="UP000249619"/>
    </source>
</evidence>
<dbReference type="GO" id="GO:0006412">
    <property type="term" value="P:translation"/>
    <property type="evidence" value="ECO:0007669"/>
    <property type="project" value="InterPro"/>
</dbReference>
<organism evidence="9 10">
    <name type="scientific">Stemphylium lycopersici</name>
    <name type="common">Tomato gray leaf spot disease fungus</name>
    <name type="synonym">Thyrospora lycopersici</name>
    <dbReference type="NCBI Taxonomy" id="183478"/>
    <lineage>
        <taxon>Eukaryota</taxon>
        <taxon>Fungi</taxon>
        <taxon>Dikarya</taxon>
        <taxon>Ascomycota</taxon>
        <taxon>Pezizomycotina</taxon>
        <taxon>Dothideomycetes</taxon>
        <taxon>Pleosporomycetidae</taxon>
        <taxon>Pleosporales</taxon>
        <taxon>Pleosporineae</taxon>
        <taxon>Pleosporaceae</taxon>
        <taxon>Stemphylium</taxon>
    </lineage>
</organism>
<evidence type="ECO:0000256" key="1">
    <source>
        <dbReference type="ARBA" id="ARBA00004123"/>
    </source>
</evidence>
<dbReference type="InterPro" id="IPR036249">
    <property type="entry name" value="Thioredoxin-like_sf"/>
</dbReference>
<dbReference type="GO" id="GO:0046540">
    <property type="term" value="C:U4/U6 x U5 tri-snRNP complex"/>
    <property type="evidence" value="ECO:0007669"/>
    <property type="project" value="InterPro"/>
</dbReference>
<dbReference type="Pfam" id="PF02966">
    <property type="entry name" value="DIM1"/>
    <property type="match status" value="1"/>
</dbReference>
<dbReference type="InterPro" id="IPR038661">
    <property type="entry name" value="Ribosomal_eL33_sf"/>
</dbReference>
<evidence type="ECO:0000313" key="9">
    <source>
        <dbReference type="EMBL" id="RAR13289.1"/>
    </source>
</evidence>
<dbReference type="SMART" id="SM01410">
    <property type="entry name" value="DIM1"/>
    <property type="match status" value="1"/>
</dbReference>
<comment type="subcellular location">
    <subcellularLocation>
        <location evidence="1">Nucleus</location>
    </subcellularLocation>
</comment>
<dbReference type="SUPFAM" id="SSF50447">
    <property type="entry name" value="Translation proteins"/>
    <property type="match status" value="1"/>
</dbReference>
<dbReference type="SUPFAM" id="SSF52833">
    <property type="entry name" value="Thioredoxin-like"/>
    <property type="match status" value="1"/>
</dbReference>
<dbReference type="Gene3D" id="2.40.10.190">
    <property type="entry name" value="translation elongation factor selb, chain A, domain 4"/>
    <property type="match status" value="1"/>
</dbReference>
<dbReference type="GO" id="GO:0005681">
    <property type="term" value="C:spliceosomal complex"/>
    <property type="evidence" value="ECO:0007669"/>
    <property type="project" value="TreeGrafter"/>
</dbReference>
<dbReference type="Gene3D" id="3.40.30.10">
    <property type="entry name" value="Glutaredoxin"/>
    <property type="match status" value="1"/>
</dbReference>
<evidence type="ECO:0000256" key="3">
    <source>
        <dbReference type="ARBA" id="ARBA00009269"/>
    </source>
</evidence>
<dbReference type="PANTHER" id="PTHR12052">
    <property type="entry name" value="THIOREDOXIN-LIKE PROTEN 4A, 4B"/>
    <property type="match status" value="1"/>
</dbReference>
<evidence type="ECO:0000256" key="2">
    <source>
        <dbReference type="ARBA" id="ARBA00008241"/>
    </source>
</evidence>
<keyword evidence="10" id="KW-1185">Reference proteome</keyword>
<dbReference type="GO" id="GO:0003735">
    <property type="term" value="F:structural constituent of ribosome"/>
    <property type="evidence" value="ECO:0007669"/>
    <property type="project" value="InterPro"/>
</dbReference>
<dbReference type="GO" id="GO:0005682">
    <property type="term" value="C:U5 snRNP"/>
    <property type="evidence" value="ECO:0007669"/>
    <property type="project" value="TreeGrafter"/>
</dbReference>
<name>A0A364N7K6_STELY</name>
<dbReference type="Proteomes" id="UP000249619">
    <property type="component" value="Unassembled WGS sequence"/>
</dbReference>
<comment type="similarity">
    <text evidence="3">Belongs to the eukaryotic ribosomal protein eL33 family.</text>
</comment>
<gene>
    <name evidence="9" type="ORF">DDE83_003288</name>
</gene>
<dbReference type="InterPro" id="IPR004123">
    <property type="entry name" value="Dim1"/>
</dbReference>
<sequence length="264" mass="30909">MSTEKSHRLYVKGRHVSYQRSKHNTNPKVSLLQLEGVDSTKAAEWYLGKRVAYVYRVGSSKSNPIRVIWGKIRRTHGSYTSLGLSQTLTRDESYSPTRHNHHHRNTPPRTLFFPRTHFLRTMGSVVLPHLRTGWHVDQAILSEEDRLVLIRFGRDSDPDCMSQDEVLYKIADRVKNFCAIYLCDLDEVPDFKAMYELYDPCTVMFFFRNKHMMCDFGTGNNNKLNWVLEDKQEFVDIIETVYRGAKKGRGLVVSPKDYSTRYRY</sequence>
<dbReference type="AlphaFoldDB" id="A0A364N7K6"/>